<protein>
    <submittedName>
        <fullName evidence="1">Uncharacterized protein</fullName>
    </submittedName>
</protein>
<dbReference type="EMBL" id="JAHWYN010000002">
    <property type="protein sequence ID" value="MBW4359394.1"/>
    <property type="molecule type" value="Genomic_DNA"/>
</dbReference>
<proteinExistence type="predicted"/>
<organism evidence="1 2">
    <name type="scientific">Flavobacterium taihuense</name>
    <dbReference type="NCBI Taxonomy" id="2857508"/>
    <lineage>
        <taxon>Bacteria</taxon>
        <taxon>Pseudomonadati</taxon>
        <taxon>Bacteroidota</taxon>
        <taxon>Flavobacteriia</taxon>
        <taxon>Flavobacteriales</taxon>
        <taxon>Flavobacteriaceae</taxon>
        <taxon>Flavobacterium</taxon>
    </lineage>
</organism>
<evidence type="ECO:0000313" key="1">
    <source>
        <dbReference type="EMBL" id="MBW4359394.1"/>
    </source>
</evidence>
<dbReference type="Proteomes" id="UP000812031">
    <property type="component" value="Unassembled WGS sequence"/>
</dbReference>
<reference evidence="1 2" key="1">
    <citation type="submission" date="2021-07" db="EMBL/GenBank/DDBJ databases">
        <title>Flavobacterium sp. nov. isolated from sediment on the Taihu Lake.</title>
        <authorList>
            <person name="Qu J.-H."/>
        </authorList>
    </citation>
    <scope>NUCLEOTIDE SEQUENCE [LARGE SCALE GENOMIC DNA]</scope>
    <source>
        <strain evidence="1 2">NAS39</strain>
    </source>
</reference>
<accession>A0ABS6XS07</accession>
<sequence length="115" mass="13079">MFKTTLFGFACANSIIFVLLILFFNTTKAQSVVKTGKMEENCSQFLSSHSSYGDIINCVLIREKPVLVEETNSSAICINELASIIKEEDVLDMNLEVIMFVRYYKQFAVLYKNIT</sequence>
<keyword evidence="2" id="KW-1185">Reference proteome</keyword>
<gene>
    <name evidence="1" type="ORF">KZH69_02745</name>
</gene>
<comment type="caution">
    <text evidence="1">The sequence shown here is derived from an EMBL/GenBank/DDBJ whole genome shotgun (WGS) entry which is preliminary data.</text>
</comment>
<dbReference type="RefSeq" id="WP_219315932.1">
    <property type="nucleotide sequence ID" value="NZ_JAHWYN010000002.1"/>
</dbReference>
<evidence type="ECO:0000313" key="2">
    <source>
        <dbReference type="Proteomes" id="UP000812031"/>
    </source>
</evidence>
<name>A0ABS6XS07_9FLAO</name>